<feature type="domain" description="Sodium/calcium exchanger membrane region" evidence="6">
    <location>
        <begin position="169"/>
        <end position="316"/>
    </location>
</feature>
<dbReference type="Pfam" id="PF01699">
    <property type="entry name" value="Na_Ca_ex"/>
    <property type="match status" value="2"/>
</dbReference>
<evidence type="ECO:0000256" key="1">
    <source>
        <dbReference type="ARBA" id="ARBA00004141"/>
    </source>
</evidence>
<evidence type="ECO:0000256" key="5">
    <source>
        <dbReference type="SAM" id="Phobius"/>
    </source>
</evidence>
<dbReference type="RefSeq" id="WP_227620722.1">
    <property type="nucleotide sequence ID" value="NZ_JAJEQL010000008.1"/>
</dbReference>
<feature type="transmembrane region" description="Helical" evidence="5">
    <location>
        <begin position="231"/>
        <end position="254"/>
    </location>
</feature>
<evidence type="ECO:0000256" key="3">
    <source>
        <dbReference type="ARBA" id="ARBA00022989"/>
    </source>
</evidence>
<feature type="domain" description="Sodium/calcium exchanger membrane region" evidence="6">
    <location>
        <begin position="6"/>
        <end position="145"/>
    </location>
</feature>
<dbReference type="InterPro" id="IPR004481">
    <property type="entry name" value="K/Na/Ca-exchanger"/>
</dbReference>
<dbReference type="Gene3D" id="1.20.1420.30">
    <property type="entry name" value="NCX, central ion-binding region"/>
    <property type="match status" value="1"/>
</dbReference>
<feature type="transmembrane region" description="Helical" evidence="5">
    <location>
        <begin position="68"/>
        <end position="91"/>
    </location>
</feature>
<feature type="transmembrane region" description="Helical" evidence="5">
    <location>
        <begin position="274"/>
        <end position="292"/>
    </location>
</feature>
<comment type="subcellular location">
    <subcellularLocation>
        <location evidence="1">Membrane</location>
        <topology evidence="1">Multi-pass membrane protein</topology>
    </subcellularLocation>
</comment>
<keyword evidence="2 5" id="KW-0812">Transmembrane</keyword>
<reference evidence="7" key="1">
    <citation type="submission" date="2021-10" db="EMBL/GenBank/DDBJ databases">
        <title>Anaerobic single-cell dispensing facilitates the cultivation of human gut bacteria.</title>
        <authorList>
            <person name="Afrizal A."/>
        </authorList>
    </citation>
    <scope>NUCLEOTIDE SEQUENCE</scope>
    <source>
        <strain evidence="7">CLA-AA-H233</strain>
    </source>
</reference>
<evidence type="ECO:0000313" key="7">
    <source>
        <dbReference type="EMBL" id="MCC2199142.1"/>
    </source>
</evidence>
<evidence type="ECO:0000256" key="2">
    <source>
        <dbReference type="ARBA" id="ARBA00022692"/>
    </source>
</evidence>
<feature type="transmembrane region" description="Helical" evidence="5">
    <location>
        <begin position="299"/>
        <end position="317"/>
    </location>
</feature>
<dbReference type="PANTHER" id="PTHR10846:SF8">
    <property type="entry name" value="INNER MEMBRANE PROTEIN YRBG"/>
    <property type="match status" value="1"/>
</dbReference>
<name>A0ABS8F8M0_9FIRM</name>
<feature type="transmembrane region" description="Helical" evidence="5">
    <location>
        <begin position="129"/>
        <end position="146"/>
    </location>
</feature>
<dbReference type="InterPro" id="IPR044880">
    <property type="entry name" value="NCX_ion-bd_dom_sf"/>
</dbReference>
<accession>A0ABS8F8M0</accession>
<dbReference type="Proteomes" id="UP001430637">
    <property type="component" value="Unassembled WGS sequence"/>
</dbReference>
<organism evidence="7 8">
    <name type="scientific">Faecalibacterium butyricigenerans</name>
    <dbReference type="NCBI Taxonomy" id="1851427"/>
    <lineage>
        <taxon>Bacteria</taxon>
        <taxon>Bacillati</taxon>
        <taxon>Bacillota</taxon>
        <taxon>Clostridia</taxon>
        <taxon>Eubacteriales</taxon>
        <taxon>Oscillospiraceae</taxon>
        <taxon>Faecalibacterium</taxon>
    </lineage>
</organism>
<evidence type="ECO:0000256" key="4">
    <source>
        <dbReference type="ARBA" id="ARBA00023136"/>
    </source>
</evidence>
<comment type="caution">
    <text evidence="7">The sequence shown here is derived from an EMBL/GenBank/DDBJ whole genome shotgun (WGS) entry which is preliminary data.</text>
</comment>
<dbReference type="NCBIfam" id="TIGR00367">
    <property type="entry name" value="calcium/sodium antiporter"/>
    <property type="match status" value="1"/>
</dbReference>
<evidence type="ECO:0000259" key="6">
    <source>
        <dbReference type="Pfam" id="PF01699"/>
    </source>
</evidence>
<keyword evidence="8" id="KW-1185">Reference proteome</keyword>
<protein>
    <submittedName>
        <fullName evidence="7">Calcium/sodium antiporter</fullName>
    </submittedName>
</protein>
<dbReference type="InterPro" id="IPR004837">
    <property type="entry name" value="NaCa_Exmemb"/>
</dbReference>
<feature type="transmembrane region" description="Helical" evidence="5">
    <location>
        <begin position="167"/>
        <end position="185"/>
    </location>
</feature>
<gene>
    <name evidence="7" type="ORF">LKD23_05120</name>
</gene>
<feature type="transmembrane region" description="Helical" evidence="5">
    <location>
        <begin position="103"/>
        <end position="123"/>
    </location>
</feature>
<keyword evidence="3 5" id="KW-1133">Transmembrane helix</keyword>
<evidence type="ECO:0000313" key="8">
    <source>
        <dbReference type="Proteomes" id="UP001430637"/>
    </source>
</evidence>
<proteinExistence type="predicted"/>
<dbReference type="EMBL" id="JAJEQL010000008">
    <property type="protein sequence ID" value="MCC2199142.1"/>
    <property type="molecule type" value="Genomic_DNA"/>
</dbReference>
<keyword evidence="4 5" id="KW-0472">Membrane</keyword>
<sequence length="318" mass="33242">MIIPGILFVLGLLCLIKGGDWFVDGASALARRFHLPELLIGATVVSIGTTLPEVMVSTISAVSGHGEIAYGNAIGSVICNAALIAAITVAVRPGKVNPKTLRVPVAFFFAAAAVYCFAAYGMGRFTRPLGLLMLAMFAAYMVANVWQMKNAPAEPEHEEELMSLGRIVLRLVVGATLIALGANLLVDNGTIIAQALGVPESVIALTFVALGTSLPELVTAITSLMKGHSDLSLGNIVGANVFNLVLVSGVSVALAPFDIPQSATLFGINSSLVLELPVMLLVMILLTIPALVRGRLSRVQGVALLCIYAAFCTVQFTL</sequence>
<dbReference type="PANTHER" id="PTHR10846">
    <property type="entry name" value="SODIUM/POTASSIUM/CALCIUM EXCHANGER"/>
    <property type="match status" value="1"/>
</dbReference>